<keyword evidence="4" id="KW-0812">Transmembrane</keyword>
<keyword evidence="6" id="KW-1133">Transmembrane helix</keyword>
<protein>
    <recommendedName>
        <fullName evidence="13">PAS domain S-box protein</fullName>
    </recommendedName>
</protein>
<dbReference type="InterPro" id="IPR013656">
    <property type="entry name" value="PAS_4"/>
</dbReference>
<dbReference type="InterPro" id="IPR000014">
    <property type="entry name" value="PAS"/>
</dbReference>
<dbReference type="OrthoDB" id="9797605at2"/>
<evidence type="ECO:0000256" key="8">
    <source>
        <dbReference type="ARBA" id="ARBA00023136"/>
    </source>
</evidence>
<keyword evidence="7" id="KW-0902">Two-component regulatory system</keyword>
<feature type="domain" description="Histidine kinase" evidence="9">
    <location>
        <begin position="192"/>
        <end position="387"/>
    </location>
</feature>
<dbReference type="PROSITE" id="PS50109">
    <property type="entry name" value="HIS_KIN"/>
    <property type="match status" value="1"/>
</dbReference>
<dbReference type="EMBL" id="QFZK01000013">
    <property type="protein sequence ID" value="RFO95720.1"/>
    <property type="molecule type" value="Genomic_DNA"/>
</dbReference>
<dbReference type="Gene3D" id="3.30.565.10">
    <property type="entry name" value="Histidine kinase-like ATPase, C-terminal domain"/>
    <property type="match status" value="1"/>
</dbReference>
<keyword evidence="12" id="KW-1185">Reference proteome</keyword>
<feature type="domain" description="PAS" evidence="10">
    <location>
        <begin position="42"/>
        <end position="112"/>
    </location>
</feature>
<dbReference type="RefSeq" id="WP_117179325.1">
    <property type="nucleotide sequence ID" value="NZ_QFZK01000013.1"/>
</dbReference>
<accession>A0A3E1RAP0</accession>
<evidence type="ECO:0008006" key="13">
    <source>
        <dbReference type="Google" id="ProtNLM"/>
    </source>
</evidence>
<evidence type="ECO:0000256" key="7">
    <source>
        <dbReference type="ARBA" id="ARBA00023012"/>
    </source>
</evidence>
<comment type="caution">
    <text evidence="11">The sequence shown here is derived from an EMBL/GenBank/DDBJ whole genome shotgun (WGS) entry which is preliminary data.</text>
</comment>
<dbReference type="PANTHER" id="PTHR24421">
    <property type="entry name" value="NITRATE/NITRITE SENSOR PROTEIN NARX-RELATED"/>
    <property type="match status" value="1"/>
</dbReference>
<evidence type="ECO:0000259" key="9">
    <source>
        <dbReference type="PROSITE" id="PS50109"/>
    </source>
</evidence>
<dbReference type="Pfam" id="PF07730">
    <property type="entry name" value="HisKA_3"/>
    <property type="match status" value="1"/>
</dbReference>
<evidence type="ECO:0000256" key="5">
    <source>
        <dbReference type="ARBA" id="ARBA00022777"/>
    </source>
</evidence>
<dbReference type="Pfam" id="PF08448">
    <property type="entry name" value="PAS_4"/>
    <property type="match status" value="1"/>
</dbReference>
<evidence type="ECO:0000256" key="6">
    <source>
        <dbReference type="ARBA" id="ARBA00022989"/>
    </source>
</evidence>
<dbReference type="InterPro" id="IPR011712">
    <property type="entry name" value="Sig_transdc_His_kin_sub3_dim/P"/>
</dbReference>
<dbReference type="CDD" id="cd00130">
    <property type="entry name" value="PAS"/>
    <property type="match status" value="1"/>
</dbReference>
<evidence type="ECO:0000256" key="1">
    <source>
        <dbReference type="ARBA" id="ARBA00004651"/>
    </source>
</evidence>
<dbReference type="PROSITE" id="PS50112">
    <property type="entry name" value="PAS"/>
    <property type="match status" value="1"/>
</dbReference>
<dbReference type="PANTHER" id="PTHR24421:SF37">
    <property type="entry name" value="SENSOR HISTIDINE KINASE NARS"/>
    <property type="match status" value="1"/>
</dbReference>
<keyword evidence="3" id="KW-0808">Transferase</keyword>
<organism evidence="11 12">
    <name type="scientific">Rhodoferax lacus</name>
    <dbReference type="NCBI Taxonomy" id="2184758"/>
    <lineage>
        <taxon>Bacteria</taxon>
        <taxon>Pseudomonadati</taxon>
        <taxon>Pseudomonadota</taxon>
        <taxon>Betaproteobacteria</taxon>
        <taxon>Burkholderiales</taxon>
        <taxon>Comamonadaceae</taxon>
        <taxon>Rhodoferax</taxon>
    </lineage>
</organism>
<dbReference type="InterPro" id="IPR050482">
    <property type="entry name" value="Sensor_HK_TwoCompSys"/>
</dbReference>
<dbReference type="AlphaFoldDB" id="A0A3E1RAP0"/>
<dbReference type="SMART" id="SM00091">
    <property type="entry name" value="PAS"/>
    <property type="match status" value="1"/>
</dbReference>
<dbReference type="Gene3D" id="1.20.5.1930">
    <property type="match status" value="1"/>
</dbReference>
<dbReference type="SUPFAM" id="SSF55874">
    <property type="entry name" value="ATPase domain of HSP90 chaperone/DNA topoisomerase II/histidine kinase"/>
    <property type="match status" value="1"/>
</dbReference>
<sequence length="387" mass="42889">MDAMPSQCARNEPALVHLRAQQEALQTQNAALRTQATDLETSQARYLAYYECAPVGHVTLSPTGQILEANLTTATLLGIPRQALLGRKLPELVCREDKDSFQLMRLRALELETSQSCDLRMTHAAGDDWWANITLVLSQDAAGHPMLRTVLSDVGERKRMETMRLALSLRVEELSHSLVLGQEEARRRFSRELHDRTSPNLAALRINLDLITTATPQERASRAYADRIEDTRALLEDTTVSVRDICSELHPPVLDAGGLLSVVQNYVLQFSRRFGLQVHLHCPHGDMRLKPDLEISLFRILQEALTNCAKHASATVVLVNLQLDVVPMLMSVHDNGIGFNQNSVELTAPGEKGGHGLRNMKETAEFIGGRFTLSSVPGKGTRALVQL</sequence>
<dbReference type="NCBIfam" id="TIGR00229">
    <property type="entry name" value="sensory_box"/>
    <property type="match status" value="1"/>
</dbReference>
<dbReference type="Pfam" id="PF02518">
    <property type="entry name" value="HATPase_c"/>
    <property type="match status" value="1"/>
</dbReference>
<dbReference type="InterPro" id="IPR005467">
    <property type="entry name" value="His_kinase_dom"/>
</dbReference>
<dbReference type="GO" id="GO:0046983">
    <property type="term" value="F:protein dimerization activity"/>
    <property type="evidence" value="ECO:0007669"/>
    <property type="project" value="InterPro"/>
</dbReference>
<proteinExistence type="predicted"/>
<dbReference type="Gene3D" id="3.30.450.20">
    <property type="entry name" value="PAS domain"/>
    <property type="match status" value="1"/>
</dbReference>
<dbReference type="InterPro" id="IPR035965">
    <property type="entry name" value="PAS-like_dom_sf"/>
</dbReference>
<gene>
    <name evidence="11" type="ORF">DIC66_17150</name>
</gene>
<evidence type="ECO:0000256" key="3">
    <source>
        <dbReference type="ARBA" id="ARBA00022679"/>
    </source>
</evidence>
<keyword evidence="2" id="KW-1003">Cell membrane</keyword>
<dbReference type="CDD" id="cd16917">
    <property type="entry name" value="HATPase_UhpB-NarQ-NarX-like"/>
    <property type="match status" value="1"/>
</dbReference>
<dbReference type="GO" id="GO:0000155">
    <property type="term" value="F:phosphorelay sensor kinase activity"/>
    <property type="evidence" value="ECO:0007669"/>
    <property type="project" value="InterPro"/>
</dbReference>
<dbReference type="InterPro" id="IPR036890">
    <property type="entry name" value="HATPase_C_sf"/>
</dbReference>
<evidence type="ECO:0000256" key="4">
    <source>
        <dbReference type="ARBA" id="ARBA00022692"/>
    </source>
</evidence>
<dbReference type="SUPFAM" id="SSF55785">
    <property type="entry name" value="PYP-like sensor domain (PAS domain)"/>
    <property type="match status" value="1"/>
</dbReference>
<dbReference type="GO" id="GO:0005886">
    <property type="term" value="C:plasma membrane"/>
    <property type="evidence" value="ECO:0007669"/>
    <property type="project" value="UniProtKB-SubCell"/>
</dbReference>
<evidence type="ECO:0000256" key="2">
    <source>
        <dbReference type="ARBA" id="ARBA00022475"/>
    </source>
</evidence>
<dbReference type="Proteomes" id="UP000260665">
    <property type="component" value="Unassembled WGS sequence"/>
</dbReference>
<reference evidence="11 12" key="1">
    <citation type="submission" date="2018-05" db="EMBL/GenBank/DDBJ databases">
        <title>Rhodoferax soyangensis sp.nov., isolated from an oligotrophic freshwater lake.</title>
        <authorList>
            <person name="Park M."/>
        </authorList>
    </citation>
    <scope>NUCLEOTIDE SEQUENCE [LARGE SCALE GENOMIC DNA]</scope>
    <source>
        <strain evidence="11 12">IMCC26218</strain>
    </source>
</reference>
<name>A0A3E1RAP0_9BURK</name>
<keyword evidence="5" id="KW-0418">Kinase</keyword>
<keyword evidence="8" id="KW-0472">Membrane</keyword>
<evidence type="ECO:0000259" key="10">
    <source>
        <dbReference type="PROSITE" id="PS50112"/>
    </source>
</evidence>
<dbReference type="InterPro" id="IPR003594">
    <property type="entry name" value="HATPase_dom"/>
</dbReference>
<comment type="subcellular location">
    <subcellularLocation>
        <location evidence="1">Cell membrane</location>
        <topology evidence="1">Multi-pass membrane protein</topology>
    </subcellularLocation>
</comment>
<evidence type="ECO:0000313" key="12">
    <source>
        <dbReference type="Proteomes" id="UP000260665"/>
    </source>
</evidence>
<evidence type="ECO:0000313" key="11">
    <source>
        <dbReference type="EMBL" id="RFO95720.1"/>
    </source>
</evidence>